<feature type="compositionally biased region" description="Low complexity" evidence="1">
    <location>
        <begin position="315"/>
        <end position="325"/>
    </location>
</feature>
<dbReference type="AlphaFoldDB" id="A0A811QCY2"/>
<proteinExistence type="predicted"/>
<gene>
    <name evidence="2" type="ORF">NCGR_LOCUS42061</name>
</gene>
<dbReference type="Pfam" id="PF03357">
    <property type="entry name" value="Snf7"/>
    <property type="match status" value="1"/>
</dbReference>
<organism evidence="2 3">
    <name type="scientific">Miscanthus lutarioriparius</name>
    <dbReference type="NCBI Taxonomy" id="422564"/>
    <lineage>
        <taxon>Eukaryota</taxon>
        <taxon>Viridiplantae</taxon>
        <taxon>Streptophyta</taxon>
        <taxon>Embryophyta</taxon>
        <taxon>Tracheophyta</taxon>
        <taxon>Spermatophyta</taxon>
        <taxon>Magnoliopsida</taxon>
        <taxon>Liliopsida</taxon>
        <taxon>Poales</taxon>
        <taxon>Poaceae</taxon>
        <taxon>PACMAD clade</taxon>
        <taxon>Panicoideae</taxon>
        <taxon>Andropogonodae</taxon>
        <taxon>Andropogoneae</taxon>
        <taxon>Saccharinae</taxon>
        <taxon>Miscanthus</taxon>
    </lineage>
</organism>
<dbReference type="EMBL" id="CAJGYO010000010">
    <property type="protein sequence ID" value="CAD6258591.1"/>
    <property type="molecule type" value="Genomic_DNA"/>
</dbReference>
<dbReference type="GO" id="GO:0000815">
    <property type="term" value="C:ESCRT III complex"/>
    <property type="evidence" value="ECO:0007669"/>
    <property type="project" value="TreeGrafter"/>
</dbReference>
<dbReference type="OrthoDB" id="5592979at2759"/>
<dbReference type="Gene3D" id="1.10.287.1060">
    <property type="entry name" value="ESAT-6-like"/>
    <property type="match status" value="1"/>
</dbReference>
<name>A0A811QCY2_9POAL</name>
<dbReference type="InterPro" id="IPR005024">
    <property type="entry name" value="Snf7_fam"/>
</dbReference>
<protein>
    <submittedName>
        <fullName evidence="2">Uncharacterized protein</fullName>
    </submittedName>
</protein>
<dbReference type="GO" id="GO:0006900">
    <property type="term" value="P:vesicle budding from membrane"/>
    <property type="evidence" value="ECO:0007669"/>
    <property type="project" value="TreeGrafter"/>
</dbReference>
<feature type="compositionally biased region" description="Acidic residues" evidence="1">
    <location>
        <begin position="282"/>
        <end position="299"/>
    </location>
</feature>
<comment type="caution">
    <text evidence="2">The sequence shown here is derived from an EMBL/GenBank/DDBJ whole genome shotgun (WGS) entry which is preliminary data.</text>
</comment>
<feature type="region of interest" description="Disordered" evidence="1">
    <location>
        <begin position="116"/>
        <end position="140"/>
    </location>
</feature>
<feature type="compositionally biased region" description="Basic residues" evidence="1">
    <location>
        <begin position="118"/>
        <end position="133"/>
    </location>
</feature>
<evidence type="ECO:0000313" key="2">
    <source>
        <dbReference type="EMBL" id="CAD6258591.1"/>
    </source>
</evidence>
<dbReference type="GO" id="GO:0005771">
    <property type="term" value="C:multivesicular body"/>
    <property type="evidence" value="ECO:0007669"/>
    <property type="project" value="TreeGrafter"/>
</dbReference>
<keyword evidence="3" id="KW-1185">Reference proteome</keyword>
<feature type="region of interest" description="Disordered" evidence="1">
    <location>
        <begin position="282"/>
        <end position="342"/>
    </location>
</feature>
<dbReference type="GO" id="GO:0032511">
    <property type="term" value="P:late endosome to vacuole transport via multivesicular body sorting pathway"/>
    <property type="evidence" value="ECO:0007669"/>
    <property type="project" value="TreeGrafter"/>
</dbReference>
<dbReference type="Proteomes" id="UP000604825">
    <property type="component" value="Unassembled WGS sequence"/>
</dbReference>
<sequence length="342" mass="37908">MWAFSSDEEPLGLLAFSLRSHLHRSTAPRLQPPPIHSRQRHRFLLRFPIGDLLRAPSPRHEAAGASRRGGEARLFVRGGLRLILRGSDSTGGASGFLKLVLFGAIIRREGESAGSSKKMLKKLLPKTKSKKKKESASSAIPTLDRLHETLEMLEKKERFLQKKCSAEIEKAKDYTKLKNKNAAIQCLKKKKLYETQIEQLSNFQLRVHDQIIMLESAKATTDTVDALRSGSSAVKAIQQSVNIDDIESAIEEANEQTENMREIQQALATPVGASADFDEDELEAELEELEEEEIEDELPEPPARQSVAPVEQSARAKAAAAPAPKQGSDLSELTRLQAEMTL</sequence>
<dbReference type="PANTHER" id="PTHR22761">
    <property type="entry name" value="CHARGED MULTIVESICULAR BODY PROTEIN"/>
    <property type="match status" value="1"/>
</dbReference>
<accession>A0A811QCY2</accession>
<reference evidence="2" key="1">
    <citation type="submission" date="2020-10" db="EMBL/GenBank/DDBJ databases">
        <authorList>
            <person name="Han B."/>
            <person name="Lu T."/>
            <person name="Zhao Q."/>
            <person name="Huang X."/>
            <person name="Zhao Y."/>
        </authorList>
    </citation>
    <scope>NUCLEOTIDE SEQUENCE</scope>
</reference>
<dbReference type="Gene3D" id="6.10.250.1710">
    <property type="match status" value="1"/>
</dbReference>
<dbReference type="PANTHER" id="PTHR22761:SF56">
    <property type="entry name" value="OS11G0123500 PROTEIN"/>
    <property type="match status" value="1"/>
</dbReference>
<evidence type="ECO:0000313" key="3">
    <source>
        <dbReference type="Proteomes" id="UP000604825"/>
    </source>
</evidence>
<evidence type="ECO:0000256" key="1">
    <source>
        <dbReference type="SAM" id="MobiDB-lite"/>
    </source>
</evidence>
<dbReference type="GO" id="GO:0009898">
    <property type="term" value="C:cytoplasmic side of plasma membrane"/>
    <property type="evidence" value="ECO:0007669"/>
    <property type="project" value="TreeGrafter"/>
</dbReference>